<sequence length="242" mass="26914">MTTRASKIIKTPEDREWVIRFARQTADGTIVQFRKATRSNEQNEKMWAMLSEVSDQVVWYGEKLPPEDWKDIFTASLRHARVVPGIDKGTFVPLGMRTSQMTIEEMSNLIELMHAFGAENGVKFKEPGEAPPTSPSPEKAGGEPDPTPPATQTQAERDREQVVQFARLAISEARVNRPAEDRGKEIGMIRDAAIENIGPNAAKLISQMAEFAIAVVDGDRTADQYAEKYAAKIGKSKDWILG</sequence>
<evidence type="ECO:0000256" key="1">
    <source>
        <dbReference type="SAM" id="MobiDB-lite"/>
    </source>
</evidence>
<accession>A0A7T7HHR2</accession>
<dbReference type="RefSeq" id="WP_200334183.1">
    <property type="nucleotide sequence ID" value="NZ_CP066786.1"/>
</dbReference>
<dbReference type="Pfam" id="PF05772">
    <property type="entry name" value="NinB"/>
    <property type="match status" value="1"/>
</dbReference>
<dbReference type="InterPro" id="IPR036619">
    <property type="entry name" value="NinB_sf"/>
</dbReference>
<evidence type="ECO:0000313" key="3">
    <source>
        <dbReference type="Proteomes" id="UP000596083"/>
    </source>
</evidence>
<dbReference type="KEGG" id="mlut:JET14_13495"/>
<organism evidence="2 3">
    <name type="scientific">Martelella lutilitoris</name>
    <dbReference type="NCBI Taxonomy" id="2583532"/>
    <lineage>
        <taxon>Bacteria</taxon>
        <taxon>Pseudomonadati</taxon>
        <taxon>Pseudomonadota</taxon>
        <taxon>Alphaproteobacteria</taxon>
        <taxon>Hyphomicrobiales</taxon>
        <taxon>Aurantimonadaceae</taxon>
        <taxon>Martelella</taxon>
    </lineage>
</organism>
<dbReference type="AlphaFoldDB" id="A0A7T7HHR2"/>
<protein>
    <submittedName>
        <fullName evidence="2">Recombination protein NinB</fullName>
    </submittedName>
</protein>
<dbReference type="EMBL" id="CP066786">
    <property type="protein sequence ID" value="QQM29338.1"/>
    <property type="molecule type" value="Genomic_DNA"/>
</dbReference>
<reference evidence="2 3" key="1">
    <citation type="submission" date="2020-12" db="EMBL/GenBank/DDBJ databases">
        <authorList>
            <person name="Zheng R.K."/>
            <person name="Sun C.M."/>
        </authorList>
    </citation>
    <scope>NUCLEOTIDE SEQUENCE [LARGE SCALE GENOMIC DNA]</scope>
    <source>
        <strain evidence="2 3">ZRK001</strain>
    </source>
</reference>
<feature type="region of interest" description="Disordered" evidence="1">
    <location>
        <begin position="122"/>
        <end position="159"/>
    </location>
</feature>
<proteinExistence type="predicted"/>
<name>A0A7T7HHR2_9HYPH</name>
<dbReference type="SUPFAM" id="SSF103370">
    <property type="entry name" value="NinB"/>
    <property type="match status" value="1"/>
</dbReference>
<gene>
    <name evidence="2" type="ORF">JET14_13495</name>
</gene>
<dbReference type="Gene3D" id="1.10.3790.10">
    <property type="entry name" value="NinB"/>
    <property type="match status" value="1"/>
</dbReference>
<dbReference type="Proteomes" id="UP000596083">
    <property type="component" value="Chromosome"/>
</dbReference>
<evidence type="ECO:0000313" key="2">
    <source>
        <dbReference type="EMBL" id="QQM29338.1"/>
    </source>
</evidence>
<dbReference type="InterPro" id="IPR008711">
    <property type="entry name" value="Recombinase_NinB"/>
</dbReference>